<protein>
    <recommendedName>
        <fullName evidence="1">UGSC-like domain-containing protein</fullName>
    </recommendedName>
</protein>
<name>A0A382N278_9ZZZZ</name>
<evidence type="ECO:0000313" key="2">
    <source>
        <dbReference type="EMBL" id="SVC54900.1"/>
    </source>
</evidence>
<dbReference type="Pfam" id="PF24696">
    <property type="entry name" value="UGSC"/>
    <property type="match status" value="1"/>
</dbReference>
<reference evidence="2" key="1">
    <citation type="submission" date="2018-05" db="EMBL/GenBank/DDBJ databases">
        <authorList>
            <person name="Lanie J.A."/>
            <person name="Ng W.-L."/>
            <person name="Kazmierczak K.M."/>
            <person name="Andrzejewski T.M."/>
            <person name="Davidsen T.M."/>
            <person name="Wayne K.J."/>
            <person name="Tettelin H."/>
            <person name="Glass J.I."/>
            <person name="Rusch D."/>
            <person name="Podicherti R."/>
            <person name="Tsui H.-C.T."/>
            <person name="Winkler M.E."/>
        </authorList>
    </citation>
    <scope>NUCLEOTIDE SEQUENCE</scope>
</reference>
<dbReference type="EMBL" id="UINC01097306">
    <property type="protein sequence ID" value="SVC54900.1"/>
    <property type="molecule type" value="Genomic_DNA"/>
</dbReference>
<proteinExistence type="predicted"/>
<sequence length="72" mass="7909">MIELEKVGRPAVALVSGRFEEDAVASSRAFGMPDLQWVIVPRIYRNLEPELCISQTEDAIDDLVGCITSSIS</sequence>
<gene>
    <name evidence="2" type="ORF">METZ01_LOCUS307754</name>
</gene>
<feature type="domain" description="UGSC-like" evidence="1">
    <location>
        <begin position="2"/>
        <end position="67"/>
    </location>
</feature>
<evidence type="ECO:0000259" key="1">
    <source>
        <dbReference type="Pfam" id="PF24696"/>
    </source>
</evidence>
<feature type="non-terminal residue" evidence="2">
    <location>
        <position position="72"/>
    </location>
</feature>
<accession>A0A382N278</accession>
<dbReference type="InterPro" id="IPR057767">
    <property type="entry name" value="UGSC-like_dom"/>
</dbReference>
<organism evidence="2">
    <name type="scientific">marine metagenome</name>
    <dbReference type="NCBI Taxonomy" id="408172"/>
    <lineage>
        <taxon>unclassified sequences</taxon>
        <taxon>metagenomes</taxon>
        <taxon>ecological metagenomes</taxon>
    </lineage>
</organism>
<dbReference type="AlphaFoldDB" id="A0A382N278"/>